<organism evidence="8 9">
    <name type="scientific">Lutispora thermophila DSM 19022</name>
    <dbReference type="NCBI Taxonomy" id="1122184"/>
    <lineage>
        <taxon>Bacteria</taxon>
        <taxon>Bacillati</taxon>
        <taxon>Bacillota</taxon>
        <taxon>Clostridia</taxon>
        <taxon>Lutisporales</taxon>
        <taxon>Lutisporaceae</taxon>
        <taxon>Lutispora</taxon>
    </lineage>
</organism>
<accession>A0A1M6APY3</accession>
<dbReference type="InterPro" id="IPR031316">
    <property type="entry name" value="FlgM_C"/>
</dbReference>
<reference evidence="8 9" key="1">
    <citation type="submission" date="2016-11" db="EMBL/GenBank/DDBJ databases">
        <authorList>
            <person name="Jaros S."/>
            <person name="Januszkiewicz K."/>
            <person name="Wedrychowicz H."/>
        </authorList>
    </citation>
    <scope>NUCLEOTIDE SEQUENCE [LARGE SCALE GENOMIC DNA]</scope>
    <source>
        <strain evidence="8 9">DSM 19022</strain>
    </source>
</reference>
<dbReference type="RefSeq" id="WP_073023320.1">
    <property type="nucleotide sequence ID" value="NZ_FQZS01000003.1"/>
</dbReference>
<dbReference type="InterPro" id="IPR007412">
    <property type="entry name" value="FlgM"/>
</dbReference>
<dbReference type="InterPro" id="IPR035890">
    <property type="entry name" value="Anti-sigma-28_factor_FlgM_sf"/>
</dbReference>
<protein>
    <recommendedName>
        <fullName evidence="2">Negative regulator of flagellin synthesis</fullName>
    </recommendedName>
</protein>
<dbReference type="Proteomes" id="UP000184442">
    <property type="component" value="Unassembled WGS sequence"/>
</dbReference>
<dbReference type="SUPFAM" id="SSF101498">
    <property type="entry name" value="Anti-sigma factor FlgM"/>
    <property type="match status" value="1"/>
</dbReference>
<keyword evidence="6" id="KW-0804">Transcription</keyword>
<dbReference type="AlphaFoldDB" id="A0A1M6APY3"/>
<sequence>MGINVDKIPGISKIYKNFSVDREKGVREVSAIQGKKDELTISQKAKDYQVVSKAMKALSQVPDIREDKVNEIKQKMDKGIYDIDGKDIAEKMLTGGFDRKI</sequence>
<name>A0A1M6APY3_9FIRM</name>
<evidence type="ECO:0000256" key="4">
    <source>
        <dbReference type="ARBA" id="ARBA00022795"/>
    </source>
</evidence>
<dbReference type="GO" id="GO:0044781">
    <property type="term" value="P:bacterial-type flagellum organization"/>
    <property type="evidence" value="ECO:0007669"/>
    <property type="project" value="UniProtKB-KW"/>
</dbReference>
<evidence type="ECO:0000256" key="6">
    <source>
        <dbReference type="ARBA" id="ARBA00023163"/>
    </source>
</evidence>
<feature type="domain" description="Anti-sigma-28 factor FlgM C-terminal" evidence="7">
    <location>
        <begin position="37"/>
        <end position="93"/>
    </location>
</feature>
<keyword evidence="4" id="KW-1005">Bacterial flagellum biogenesis</keyword>
<dbReference type="EMBL" id="FQZS01000003">
    <property type="protein sequence ID" value="SHI38536.1"/>
    <property type="molecule type" value="Genomic_DNA"/>
</dbReference>
<keyword evidence="9" id="KW-1185">Reference proteome</keyword>
<evidence type="ECO:0000313" key="9">
    <source>
        <dbReference type="Proteomes" id="UP000184442"/>
    </source>
</evidence>
<evidence type="ECO:0000256" key="2">
    <source>
        <dbReference type="ARBA" id="ARBA00017823"/>
    </source>
</evidence>
<gene>
    <name evidence="8" type="ORF">SAMN02745176_00051</name>
</gene>
<keyword evidence="5" id="KW-0805">Transcription regulation</keyword>
<dbReference type="NCBIfam" id="TIGR03824">
    <property type="entry name" value="FlgM_jcvi"/>
    <property type="match status" value="1"/>
</dbReference>
<proteinExistence type="inferred from homology"/>
<keyword evidence="3" id="KW-0678">Repressor</keyword>
<evidence type="ECO:0000313" key="8">
    <source>
        <dbReference type="EMBL" id="SHI38536.1"/>
    </source>
</evidence>
<dbReference type="OrthoDB" id="2112849at2"/>
<evidence type="ECO:0000256" key="3">
    <source>
        <dbReference type="ARBA" id="ARBA00022491"/>
    </source>
</evidence>
<dbReference type="STRING" id="1122184.SAMN02745176_00051"/>
<evidence type="ECO:0000256" key="5">
    <source>
        <dbReference type="ARBA" id="ARBA00023015"/>
    </source>
</evidence>
<dbReference type="Pfam" id="PF04316">
    <property type="entry name" value="FlgM"/>
    <property type="match status" value="1"/>
</dbReference>
<comment type="similarity">
    <text evidence="1">Belongs to the FlgM family.</text>
</comment>
<evidence type="ECO:0000256" key="1">
    <source>
        <dbReference type="ARBA" id="ARBA00005322"/>
    </source>
</evidence>
<evidence type="ECO:0000259" key="7">
    <source>
        <dbReference type="Pfam" id="PF04316"/>
    </source>
</evidence>
<dbReference type="GO" id="GO:0045892">
    <property type="term" value="P:negative regulation of DNA-templated transcription"/>
    <property type="evidence" value="ECO:0007669"/>
    <property type="project" value="InterPro"/>
</dbReference>